<dbReference type="GO" id="GO:0000976">
    <property type="term" value="F:transcription cis-regulatory region binding"/>
    <property type="evidence" value="ECO:0007669"/>
    <property type="project" value="TreeGrafter"/>
</dbReference>
<organism evidence="5 6">
    <name type="scientific">Insolitispirillum peregrinum</name>
    <dbReference type="NCBI Taxonomy" id="80876"/>
    <lineage>
        <taxon>Bacteria</taxon>
        <taxon>Pseudomonadati</taxon>
        <taxon>Pseudomonadota</taxon>
        <taxon>Alphaproteobacteria</taxon>
        <taxon>Rhodospirillales</taxon>
        <taxon>Novispirillaceae</taxon>
        <taxon>Insolitispirillum</taxon>
    </lineage>
</organism>
<reference evidence="5 6" key="1">
    <citation type="submission" date="2017-01" db="EMBL/GenBank/DDBJ databases">
        <authorList>
            <person name="Mah S.A."/>
            <person name="Swanson W.J."/>
            <person name="Moy G.W."/>
            <person name="Vacquier V.D."/>
        </authorList>
    </citation>
    <scope>NUCLEOTIDE SEQUENCE [LARGE SCALE GENOMIC DNA]</scope>
    <source>
        <strain evidence="5 6">DSM 11589</strain>
    </source>
</reference>
<keyword evidence="6" id="KW-1185">Reference proteome</keyword>
<dbReference type="OrthoDB" id="9805730at2"/>
<proteinExistence type="predicted"/>
<gene>
    <name evidence="5" type="ORF">SAMN05421779_11324</name>
</gene>
<accession>A0A1N7QB85</accession>
<dbReference type="Proteomes" id="UP000185678">
    <property type="component" value="Unassembled WGS sequence"/>
</dbReference>
<dbReference type="AlphaFoldDB" id="A0A1N7QB85"/>
<dbReference type="GO" id="GO:0003700">
    <property type="term" value="F:DNA-binding transcription factor activity"/>
    <property type="evidence" value="ECO:0007669"/>
    <property type="project" value="InterPro"/>
</dbReference>
<evidence type="ECO:0000259" key="4">
    <source>
        <dbReference type="PROSITE" id="PS01124"/>
    </source>
</evidence>
<dbReference type="GO" id="GO:0005829">
    <property type="term" value="C:cytosol"/>
    <property type="evidence" value="ECO:0007669"/>
    <property type="project" value="TreeGrafter"/>
</dbReference>
<dbReference type="InterPro" id="IPR009057">
    <property type="entry name" value="Homeodomain-like_sf"/>
</dbReference>
<dbReference type="Pfam" id="PF12625">
    <property type="entry name" value="Arabinose_bd"/>
    <property type="match status" value="1"/>
</dbReference>
<evidence type="ECO:0000256" key="3">
    <source>
        <dbReference type="ARBA" id="ARBA00023163"/>
    </source>
</evidence>
<dbReference type="PROSITE" id="PS01124">
    <property type="entry name" value="HTH_ARAC_FAMILY_2"/>
    <property type="match status" value="1"/>
</dbReference>
<feature type="domain" description="HTH araC/xylS-type" evidence="4">
    <location>
        <begin position="242"/>
        <end position="340"/>
    </location>
</feature>
<keyword evidence="3" id="KW-0804">Transcription</keyword>
<evidence type="ECO:0000256" key="1">
    <source>
        <dbReference type="ARBA" id="ARBA00023015"/>
    </source>
</evidence>
<dbReference type="InterPro" id="IPR018060">
    <property type="entry name" value="HTH_AraC"/>
</dbReference>
<dbReference type="STRING" id="80876.SAMN05421779_11324"/>
<keyword evidence="1" id="KW-0805">Transcription regulation</keyword>
<dbReference type="EMBL" id="FTOA01000013">
    <property type="protein sequence ID" value="SIT19807.1"/>
    <property type="molecule type" value="Genomic_DNA"/>
</dbReference>
<evidence type="ECO:0000256" key="2">
    <source>
        <dbReference type="ARBA" id="ARBA00023125"/>
    </source>
</evidence>
<dbReference type="PANTHER" id="PTHR47894:SF4">
    <property type="entry name" value="HTH-TYPE TRANSCRIPTIONAL REGULATOR GADX"/>
    <property type="match status" value="1"/>
</dbReference>
<dbReference type="PANTHER" id="PTHR47894">
    <property type="entry name" value="HTH-TYPE TRANSCRIPTIONAL REGULATOR GADX"/>
    <property type="match status" value="1"/>
</dbReference>
<dbReference type="Gene3D" id="1.10.10.60">
    <property type="entry name" value="Homeodomain-like"/>
    <property type="match status" value="1"/>
</dbReference>
<dbReference type="Pfam" id="PF12833">
    <property type="entry name" value="HTH_18"/>
    <property type="match status" value="1"/>
</dbReference>
<evidence type="ECO:0000313" key="5">
    <source>
        <dbReference type="EMBL" id="SIT19807.1"/>
    </source>
</evidence>
<dbReference type="SUPFAM" id="SSF46689">
    <property type="entry name" value="Homeodomain-like"/>
    <property type="match status" value="1"/>
</dbReference>
<protein>
    <submittedName>
        <fullName evidence="5">AraC-type DNA-binding protein</fullName>
    </submittedName>
</protein>
<keyword evidence="2 5" id="KW-0238">DNA-binding</keyword>
<dbReference type="SMART" id="SM00342">
    <property type="entry name" value="HTH_ARAC"/>
    <property type="match status" value="1"/>
</dbReference>
<dbReference type="InterPro" id="IPR032687">
    <property type="entry name" value="AraC-type_N"/>
</dbReference>
<evidence type="ECO:0000313" key="6">
    <source>
        <dbReference type="Proteomes" id="UP000185678"/>
    </source>
</evidence>
<sequence length="343" mass="37696">MSVSVPETSAGRKVLASAANGFASFLGTMGGDCASVLGRAGVAEHDISNPRLALDLGAYCTMMELAAQETRHDNFGLWFGQQFQPEMLGLIGEATLSAPTLGAALETLAGLFPFHQQATHTRLGRDCGLLRLEYRILDGRIVQRRQDAELTMGMFVNVLRRALGAQWTPDEVHFEHATPEAPQEHERAFGAPAHFGQPCNALVFRAPDLERRMKDGNLDRWSTLRAELVRLAGSKGGPSFLDRVKGEIRSQLSEGYPHIDAIADALEIPRWTLQRRLADHGVSFSEAVEQVRQDLARLYLAQRHIPLTDIAILLGYSELSAFSRAVKRWSGVSPKSMRDALGV</sequence>
<dbReference type="RefSeq" id="WP_076402135.1">
    <property type="nucleotide sequence ID" value="NZ_FTOA01000013.1"/>
</dbReference>
<name>A0A1N7QB85_9PROT</name>